<dbReference type="SUPFAM" id="SSF53335">
    <property type="entry name" value="S-adenosyl-L-methionine-dependent methyltransferases"/>
    <property type="match status" value="1"/>
</dbReference>
<comment type="caution">
    <text evidence="2">The sequence shown here is derived from an EMBL/GenBank/DDBJ whole genome shotgun (WGS) entry which is preliminary data.</text>
</comment>
<organism evidence="2 3">
    <name type="scientific">Elliptochloris bilobata</name>
    <dbReference type="NCBI Taxonomy" id="381761"/>
    <lineage>
        <taxon>Eukaryota</taxon>
        <taxon>Viridiplantae</taxon>
        <taxon>Chlorophyta</taxon>
        <taxon>core chlorophytes</taxon>
        <taxon>Trebouxiophyceae</taxon>
        <taxon>Trebouxiophyceae incertae sedis</taxon>
        <taxon>Elliptochloris clade</taxon>
        <taxon>Elliptochloris</taxon>
    </lineage>
</organism>
<dbReference type="Pfam" id="PF13489">
    <property type="entry name" value="Methyltransf_23"/>
    <property type="match status" value="1"/>
</dbReference>
<gene>
    <name evidence="2" type="ORF">WJX81_007335</name>
</gene>
<evidence type="ECO:0000256" key="1">
    <source>
        <dbReference type="SAM" id="MobiDB-lite"/>
    </source>
</evidence>
<dbReference type="PANTHER" id="PTHR45036:SF1">
    <property type="entry name" value="METHYLTRANSFERASE LIKE 7A"/>
    <property type="match status" value="1"/>
</dbReference>
<dbReference type="AlphaFoldDB" id="A0AAW1QUP7"/>
<evidence type="ECO:0008006" key="4">
    <source>
        <dbReference type="Google" id="ProtNLM"/>
    </source>
</evidence>
<feature type="compositionally biased region" description="Low complexity" evidence="1">
    <location>
        <begin position="310"/>
        <end position="319"/>
    </location>
</feature>
<dbReference type="PANTHER" id="PTHR45036">
    <property type="entry name" value="METHYLTRANSFERASE LIKE 7B"/>
    <property type="match status" value="1"/>
</dbReference>
<dbReference type="InterPro" id="IPR029063">
    <property type="entry name" value="SAM-dependent_MTases_sf"/>
</dbReference>
<dbReference type="InterPro" id="IPR052356">
    <property type="entry name" value="Thiol_S-MT"/>
</dbReference>
<dbReference type="Gene3D" id="3.40.50.150">
    <property type="entry name" value="Vaccinia Virus protein VP39"/>
    <property type="match status" value="1"/>
</dbReference>
<protein>
    <recommendedName>
        <fullName evidence="4">Methyltransferase type 11 domain-containing protein</fullName>
    </recommendedName>
</protein>
<dbReference type="EMBL" id="JALJOU010000078">
    <property type="protein sequence ID" value="KAK9824998.1"/>
    <property type="molecule type" value="Genomic_DNA"/>
</dbReference>
<evidence type="ECO:0000313" key="3">
    <source>
        <dbReference type="Proteomes" id="UP001445335"/>
    </source>
</evidence>
<proteinExistence type="predicted"/>
<evidence type="ECO:0000313" key="2">
    <source>
        <dbReference type="EMBL" id="KAK9824998.1"/>
    </source>
</evidence>
<sequence length="381" mass="40237">MDKEFDPSNKGHLLATHVLHRGWDAGSILGAALGLDRRAIEERVLKLHHNASQNRVDLYSGAGAGLGTTAAAAAAGPSLWSVLGGAAAGSAVGIVAHMAVPVAHAAELPPGSAPAETRVTWSDAWFHAVWKFMGPRTDKYFGECKAKLFASTPLKGELAACLWPCVKWAGTCTACTAGTVLEIGPGHGSTLPYVDKAIKDKSISEYVFFEPNQAMHNKLRECAQMAGLTEGGTAPSYKITSSAAGLPAGAFDMIVSSLVMCSVDDVAESAADLYRWLKPGGTLLFMEHMAHGQQIKAKRLCDKSESKQADPNPTTDTPPARSWGLWVQQTLTPGWKVVGGGCHLDRHTLDSLEATFDSVTVLGVKDSPLAPVIYGTAHKKG</sequence>
<keyword evidence="3" id="KW-1185">Reference proteome</keyword>
<feature type="region of interest" description="Disordered" evidence="1">
    <location>
        <begin position="300"/>
        <end position="322"/>
    </location>
</feature>
<name>A0AAW1QUP7_9CHLO</name>
<reference evidence="2 3" key="1">
    <citation type="journal article" date="2024" name="Nat. Commun.">
        <title>Phylogenomics reveals the evolutionary origins of lichenization in chlorophyte algae.</title>
        <authorList>
            <person name="Puginier C."/>
            <person name="Libourel C."/>
            <person name="Otte J."/>
            <person name="Skaloud P."/>
            <person name="Haon M."/>
            <person name="Grisel S."/>
            <person name="Petersen M."/>
            <person name="Berrin J.G."/>
            <person name="Delaux P.M."/>
            <person name="Dal Grande F."/>
            <person name="Keller J."/>
        </authorList>
    </citation>
    <scope>NUCLEOTIDE SEQUENCE [LARGE SCALE GENOMIC DNA]</scope>
    <source>
        <strain evidence="2 3">SAG 245.80</strain>
    </source>
</reference>
<accession>A0AAW1QUP7</accession>
<dbReference type="Proteomes" id="UP001445335">
    <property type="component" value="Unassembled WGS sequence"/>
</dbReference>